<keyword evidence="11" id="KW-1185">Reference proteome</keyword>
<feature type="transmembrane region" description="Helical" evidence="7">
    <location>
        <begin position="268"/>
        <end position="293"/>
    </location>
</feature>
<keyword evidence="2" id="KW-1003">Cell membrane</keyword>
<dbReference type="InterPro" id="IPR003838">
    <property type="entry name" value="ABC3_permease_C"/>
</dbReference>
<keyword evidence="3 7" id="KW-0812">Transmembrane</keyword>
<evidence type="ECO:0000256" key="1">
    <source>
        <dbReference type="ARBA" id="ARBA00004651"/>
    </source>
</evidence>
<protein>
    <submittedName>
        <fullName evidence="10">ABC transporter permease</fullName>
    </submittedName>
</protein>
<dbReference type="Pfam" id="PF02687">
    <property type="entry name" value="FtsX"/>
    <property type="match status" value="1"/>
</dbReference>
<feature type="transmembrane region" description="Helical" evidence="7">
    <location>
        <begin position="21"/>
        <end position="44"/>
    </location>
</feature>
<dbReference type="InterPro" id="IPR050250">
    <property type="entry name" value="Macrolide_Exporter_MacB"/>
</dbReference>
<keyword evidence="4 7" id="KW-1133">Transmembrane helix</keyword>
<evidence type="ECO:0000259" key="8">
    <source>
        <dbReference type="Pfam" id="PF02687"/>
    </source>
</evidence>
<feature type="domain" description="MacB-like periplasmic core" evidence="9">
    <location>
        <begin position="25"/>
        <end position="229"/>
    </location>
</feature>
<evidence type="ECO:0000256" key="5">
    <source>
        <dbReference type="ARBA" id="ARBA00023136"/>
    </source>
</evidence>
<evidence type="ECO:0000313" key="10">
    <source>
        <dbReference type="EMBL" id="MFB9761599.1"/>
    </source>
</evidence>
<dbReference type="PANTHER" id="PTHR30572:SF4">
    <property type="entry name" value="ABC TRANSPORTER PERMEASE YTRF"/>
    <property type="match status" value="1"/>
</dbReference>
<organism evidence="10 11">
    <name type="scientific">Ectobacillus funiculus</name>
    <dbReference type="NCBI Taxonomy" id="137993"/>
    <lineage>
        <taxon>Bacteria</taxon>
        <taxon>Bacillati</taxon>
        <taxon>Bacillota</taxon>
        <taxon>Bacilli</taxon>
        <taxon>Bacillales</taxon>
        <taxon>Bacillaceae</taxon>
        <taxon>Ectobacillus</taxon>
    </lineage>
</organism>
<dbReference type="Proteomes" id="UP001589609">
    <property type="component" value="Unassembled WGS sequence"/>
</dbReference>
<keyword evidence="5 7" id="KW-0472">Membrane</keyword>
<sequence length="392" mass="41287">MSYLGLTQSIKMAMRSIKSNKLRAFLTMLGIIIGVSSVIVLVAIGQGSSKSVTDQINSLGTNLLTVNIISTDEVKLKLDDVDQFAGLNGVSAAAPAVSGRVTVKNGKTSTQVSLTGTTEAYQTIRDLTVSQGRFVTDMDVEYRQKIVVLGAMTAQTLFGASEPVGQSIKVNGTSYKVVGVLESKGSSLGQSGDSTIIMPISTAQRVTQSTSIQTVYIQATDADTLTFAQMQTNRLLANLFPDKSDSYSVVNQQDVMNTMSSVSGTMTLLLGGIASISLLVGGIGIMNIMLVSVSERTKEIGIRKAIGAKRKHILLQFLIEAVVLSAMGGLIGVGLGLLITKILAAAASMTVVYSTNVMLLAFLFSLVVGVIFGVFPANKASKLHPIQALRHG</sequence>
<name>A0ABV5WLS3_9BACI</name>
<dbReference type="Pfam" id="PF12704">
    <property type="entry name" value="MacB_PCD"/>
    <property type="match status" value="1"/>
</dbReference>
<dbReference type="InterPro" id="IPR025857">
    <property type="entry name" value="MacB_PCD"/>
</dbReference>
<evidence type="ECO:0000259" key="9">
    <source>
        <dbReference type="Pfam" id="PF12704"/>
    </source>
</evidence>
<evidence type="ECO:0000256" key="4">
    <source>
        <dbReference type="ARBA" id="ARBA00022989"/>
    </source>
</evidence>
<gene>
    <name evidence="10" type="ORF">ACFFMS_25505</name>
</gene>
<evidence type="ECO:0000256" key="7">
    <source>
        <dbReference type="SAM" id="Phobius"/>
    </source>
</evidence>
<comment type="subcellular location">
    <subcellularLocation>
        <location evidence="1">Cell membrane</location>
        <topology evidence="1">Multi-pass membrane protein</topology>
    </subcellularLocation>
</comment>
<comment type="similarity">
    <text evidence="6">Belongs to the ABC-4 integral membrane protein family.</text>
</comment>
<dbReference type="RefSeq" id="WP_379951748.1">
    <property type="nucleotide sequence ID" value="NZ_JBHMAF010000194.1"/>
</dbReference>
<proteinExistence type="inferred from homology"/>
<feature type="transmembrane region" description="Helical" evidence="7">
    <location>
        <begin position="313"/>
        <end position="339"/>
    </location>
</feature>
<feature type="transmembrane region" description="Helical" evidence="7">
    <location>
        <begin position="351"/>
        <end position="375"/>
    </location>
</feature>
<dbReference type="EMBL" id="JBHMAF010000194">
    <property type="protein sequence ID" value="MFB9761599.1"/>
    <property type="molecule type" value="Genomic_DNA"/>
</dbReference>
<reference evidence="10 11" key="1">
    <citation type="submission" date="2024-09" db="EMBL/GenBank/DDBJ databases">
        <authorList>
            <person name="Sun Q."/>
            <person name="Mori K."/>
        </authorList>
    </citation>
    <scope>NUCLEOTIDE SEQUENCE [LARGE SCALE GENOMIC DNA]</scope>
    <source>
        <strain evidence="10 11">JCM 11201</strain>
    </source>
</reference>
<comment type="caution">
    <text evidence="10">The sequence shown here is derived from an EMBL/GenBank/DDBJ whole genome shotgun (WGS) entry which is preliminary data.</text>
</comment>
<evidence type="ECO:0000256" key="2">
    <source>
        <dbReference type="ARBA" id="ARBA00022475"/>
    </source>
</evidence>
<feature type="domain" description="ABC3 transporter permease C-terminal" evidence="8">
    <location>
        <begin position="273"/>
        <end position="385"/>
    </location>
</feature>
<accession>A0ABV5WLS3</accession>
<evidence type="ECO:0000256" key="6">
    <source>
        <dbReference type="ARBA" id="ARBA00038076"/>
    </source>
</evidence>
<evidence type="ECO:0000313" key="11">
    <source>
        <dbReference type="Proteomes" id="UP001589609"/>
    </source>
</evidence>
<evidence type="ECO:0000256" key="3">
    <source>
        <dbReference type="ARBA" id="ARBA00022692"/>
    </source>
</evidence>
<dbReference type="PANTHER" id="PTHR30572">
    <property type="entry name" value="MEMBRANE COMPONENT OF TRANSPORTER-RELATED"/>
    <property type="match status" value="1"/>
</dbReference>